<keyword evidence="8 9" id="KW-0378">Hydrolase</keyword>
<dbReference type="RefSeq" id="WP_090959999.1">
    <property type="nucleotide sequence ID" value="NZ_FOOA01000002.1"/>
</dbReference>
<dbReference type="AlphaFoldDB" id="A0A7W6BN70"/>
<accession>A0A7W6BN70</accession>
<dbReference type="HAMAP" id="MF_00060">
    <property type="entry name" value="SurE"/>
    <property type="match status" value="1"/>
</dbReference>
<dbReference type="InterPro" id="IPR030048">
    <property type="entry name" value="SurE"/>
</dbReference>
<comment type="catalytic activity">
    <reaction evidence="1 9">
        <text>a ribonucleoside 5'-phosphate + H2O = a ribonucleoside + phosphate</text>
        <dbReference type="Rhea" id="RHEA:12484"/>
        <dbReference type="ChEBI" id="CHEBI:15377"/>
        <dbReference type="ChEBI" id="CHEBI:18254"/>
        <dbReference type="ChEBI" id="CHEBI:43474"/>
        <dbReference type="ChEBI" id="CHEBI:58043"/>
        <dbReference type="EC" id="3.1.3.5"/>
    </reaction>
</comment>
<dbReference type="EC" id="3.1.3.5" evidence="9"/>
<dbReference type="GO" id="GO:0004309">
    <property type="term" value="F:exopolyphosphatase activity"/>
    <property type="evidence" value="ECO:0007669"/>
    <property type="project" value="TreeGrafter"/>
</dbReference>
<reference evidence="11 12" key="1">
    <citation type="submission" date="2020-08" db="EMBL/GenBank/DDBJ databases">
        <title>Genomic Encyclopedia of Type Strains, Phase IV (KMG-IV): sequencing the most valuable type-strain genomes for metagenomic binning, comparative biology and taxonomic classification.</title>
        <authorList>
            <person name="Goeker M."/>
        </authorList>
    </citation>
    <scope>NUCLEOTIDE SEQUENCE [LARGE SCALE GENOMIC DNA]</scope>
    <source>
        <strain evidence="11 12">DSM 25024</strain>
    </source>
</reference>
<evidence type="ECO:0000256" key="3">
    <source>
        <dbReference type="ARBA" id="ARBA00004496"/>
    </source>
</evidence>
<evidence type="ECO:0000256" key="8">
    <source>
        <dbReference type="ARBA" id="ARBA00022801"/>
    </source>
</evidence>
<feature type="binding site" evidence="9">
    <location>
        <position position="8"/>
    </location>
    <ligand>
        <name>a divalent metal cation</name>
        <dbReference type="ChEBI" id="CHEBI:60240"/>
    </ligand>
</feature>
<dbReference type="SUPFAM" id="SSF64167">
    <property type="entry name" value="SurE-like"/>
    <property type="match status" value="1"/>
</dbReference>
<dbReference type="GO" id="GO:0000166">
    <property type="term" value="F:nucleotide binding"/>
    <property type="evidence" value="ECO:0007669"/>
    <property type="project" value="UniProtKB-KW"/>
</dbReference>
<keyword evidence="12" id="KW-1185">Reference proteome</keyword>
<dbReference type="NCBIfam" id="NF001490">
    <property type="entry name" value="PRK00346.1-4"/>
    <property type="match status" value="1"/>
</dbReference>
<dbReference type="GO" id="GO:0046872">
    <property type="term" value="F:metal ion binding"/>
    <property type="evidence" value="ECO:0007669"/>
    <property type="project" value="UniProtKB-UniRule"/>
</dbReference>
<gene>
    <name evidence="9" type="primary">surE</name>
    <name evidence="11" type="ORF">GGR05_001202</name>
</gene>
<feature type="binding site" evidence="9">
    <location>
        <position position="92"/>
    </location>
    <ligand>
        <name>a divalent metal cation</name>
        <dbReference type="ChEBI" id="CHEBI:60240"/>
    </ligand>
</feature>
<name>A0A7W6BN70_9HYPH</name>
<comment type="cofactor">
    <cofactor evidence="9">
        <name>a divalent metal cation</name>
        <dbReference type="ChEBI" id="CHEBI:60240"/>
    </cofactor>
    <text evidence="9">Binds 1 divalent metal cation per subunit.</text>
</comment>
<comment type="subcellular location">
    <subcellularLocation>
        <location evidence="3 9">Cytoplasm</location>
    </subcellularLocation>
</comment>
<evidence type="ECO:0000256" key="4">
    <source>
        <dbReference type="ARBA" id="ARBA00011062"/>
    </source>
</evidence>
<feature type="binding site" evidence="9">
    <location>
        <position position="40"/>
    </location>
    <ligand>
        <name>a divalent metal cation</name>
        <dbReference type="ChEBI" id="CHEBI:60240"/>
    </ligand>
</feature>
<evidence type="ECO:0000256" key="9">
    <source>
        <dbReference type="HAMAP-Rule" id="MF_00060"/>
    </source>
</evidence>
<sequence length="253" mass="27424">MRILLTNDDGIHAPGLKTLEAIARQLSDDVWTVAPETDQSGLSHSLTLSSPLRVRREGERRFAVTGTPTDCVIMAAKHLMPEEPDLVLSGVNAGQNVCDDVSYSGTVAGAIEGMMLGFRSIALSQTFRADGGRELQWATAERHGAEVIRKLLGVSAPEGTLFNVNFPAVEPEAVRGTKVTRQGKLDYALGIEERHDGRGLPYYWLKFGRQSGPEMGGSDLAALRDGFISVTPLQLDLTHHALREEMRSVFAAG</sequence>
<evidence type="ECO:0000313" key="12">
    <source>
        <dbReference type="Proteomes" id="UP000531216"/>
    </source>
</evidence>
<dbReference type="InterPro" id="IPR036523">
    <property type="entry name" value="SurE-like_sf"/>
</dbReference>
<dbReference type="InterPro" id="IPR002828">
    <property type="entry name" value="SurE-like_Pase/nucleotidase"/>
</dbReference>
<dbReference type="PANTHER" id="PTHR30457">
    <property type="entry name" value="5'-NUCLEOTIDASE SURE"/>
    <property type="match status" value="1"/>
</dbReference>
<keyword evidence="6 9" id="KW-0479">Metal-binding</keyword>
<dbReference type="FunFam" id="3.40.1210.10:FF:000001">
    <property type="entry name" value="5'/3'-nucleotidase SurE"/>
    <property type="match status" value="1"/>
</dbReference>
<keyword evidence="5 9" id="KW-0963">Cytoplasm</keyword>
<feature type="domain" description="Survival protein SurE-like phosphatase/nucleotidase" evidence="10">
    <location>
        <begin position="3"/>
        <end position="187"/>
    </location>
</feature>
<evidence type="ECO:0000313" key="11">
    <source>
        <dbReference type="EMBL" id="MBB3935074.1"/>
    </source>
</evidence>
<proteinExistence type="inferred from homology"/>
<organism evidence="11 12">
    <name type="scientific">Aureimonas phyllosphaerae</name>
    <dbReference type="NCBI Taxonomy" id="1166078"/>
    <lineage>
        <taxon>Bacteria</taxon>
        <taxon>Pseudomonadati</taxon>
        <taxon>Pseudomonadota</taxon>
        <taxon>Alphaproteobacteria</taxon>
        <taxon>Hyphomicrobiales</taxon>
        <taxon>Aurantimonadaceae</taxon>
        <taxon>Aureimonas</taxon>
    </lineage>
</organism>
<comment type="caution">
    <text evidence="11">The sequence shown here is derived from an EMBL/GenBank/DDBJ whole genome shotgun (WGS) entry which is preliminary data.</text>
</comment>
<feature type="binding site" evidence="9">
    <location>
        <position position="9"/>
    </location>
    <ligand>
        <name>a divalent metal cation</name>
        <dbReference type="ChEBI" id="CHEBI:60240"/>
    </ligand>
</feature>
<evidence type="ECO:0000256" key="6">
    <source>
        <dbReference type="ARBA" id="ARBA00022723"/>
    </source>
</evidence>
<dbReference type="OrthoDB" id="9780815at2"/>
<dbReference type="GO" id="GO:0008254">
    <property type="term" value="F:3'-nucleotidase activity"/>
    <property type="evidence" value="ECO:0007669"/>
    <property type="project" value="TreeGrafter"/>
</dbReference>
<comment type="function">
    <text evidence="9">Nucleotidase that shows phosphatase activity on nucleoside 5'-monophosphates.</text>
</comment>
<dbReference type="PANTHER" id="PTHR30457:SF12">
    <property type="entry name" value="5'_3'-NUCLEOTIDASE SURE"/>
    <property type="match status" value="1"/>
</dbReference>
<protein>
    <recommendedName>
        <fullName evidence="9">5'-nucleotidase SurE</fullName>
        <ecNumber evidence="9">3.1.3.5</ecNumber>
    </recommendedName>
    <alternativeName>
        <fullName evidence="9">Nucleoside 5'-monophosphate phosphohydrolase</fullName>
    </alternativeName>
</protein>
<dbReference type="Gene3D" id="3.40.1210.10">
    <property type="entry name" value="Survival protein SurE-like phosphatase/nucleotidase"/>
    <property type="match status" value="1"/>
</dbReference>
<evidence type="ECO:0000259" key="10">
    <source>
        <dbReference type="Pfam" id="PF01975"/>
    </source>
</evidence>
<evidence type="ECO:0000256" key="2">
    <source>
        <dbReference type="ARBA" id="ARBA00001946"/>
    </source>
</evidence>
<dbReference type="NCBIfam" id="TIGR00087">
    <property type="entry name" value="surE"/>
    <property type="match status" value="1"/>
</dbReference>
<evidence type="ECO:0000256" key="5">
    <source>
        <dbReference type="ARBA" id="ARBA00022490"/>
    </source>
</evidence>
<dbReference type="Pfam" id="PF01975">
    <property type="entry name" value="SurE"/>
    <property type="match status" value="1"/>
</dbReference>
<keyword evidence="7 9" id="KW-0547">Nucleotide-binding</keyword>
<comment type="cofactor">
    <cofactor evidence="2">
        <name>Mg(2+)</name>
        <dbReference type="ChEBI" id="CHEBI:18420"/>
    </cofactor>
</comment>
<dbReference type="EMBL" id="JACIDO010000002">
    <property type="protein sequence ID" value="MBB3935074.1"/>
    <property type="molecule type" value="Genomic_DNA"/>
</dbReference>
<evidence type="ECO:0000256" key="1">
    <source>
        <dbReference type="ARBA" id="ARBA00000815"/>
    </source>
</evidence>
<dbReference type="GO" id="GO:0005737">
    <property type="term" value="C:cytoplasm"/>
    <property type="evidence" value="ECO:0007669"/>
    <property type="project" value="UniProtKB-SubCell"/>
</dbReference>
<dbReference type="Proteomes" id="UP000531216">
    <property type="component" value="Unassembled WGS sequence"/>
</dbReference>
<comment type="similarity">
    <text evidence="4 9">Belongs to the SurE nucleotidase family.</text>
</comment>
<evidence type="ECO:0000256" key="7">
    <source>
        <dbReference type="ARBA" id="ARBA00022741"/>
    </source>
</evidence>
<dbReference type="GO" id="GO:0008253">
    <property type="term" value="F:5'-nucleotidase activity"/>
    <property type="evidence" value="ECO:0007669"/>
    <property type="project" value="UniProtKB-UniRule"/>
</dbReference>